<dbReference type="PANTHER" id="PTHR18901">
    <property type="entry name" value="2-DEOXYGLUCOSE-6-PHOSPHATE PHOSPHATASE 2"/>
    <property type="match status" value="1"/>
</dbReference>
<dbReference type="PRINTS" id="PR00413">
    <property type="entry name" value="HADHALOGNASE"/>
</dbReference>
<dbReference type="SFLD" id="SFLDG01135">
    <property type="entry name" value="C1.5.6:_HAD__Beta-PGM__Phospha"/>
    <property type="match status" value="1"/>
</dbReference>
<keyword evidence="2" id="KW-1185">Reference proteome</keyword>
<dbReference type="SUPFAM" id="SSF56784">
    <property type="entry name" value="HAD-like"/>
    <property type="match status" value="1"/>
</dbReference>
<dbReference type="PANTHER" id="PTHR18901:SF38">
    <property type="entry name" value="PSEUDOURIDINE-5'-PHOSPHATASE"/>
    <property type="match status" value="1"/>
</dbReference>
<dbReference type="InterPro" id="IPR023198">
    <property type="entry name" value="PGP-like_dom2"/>
</dbReference>
<dbReference type="InterPro" id="IPR023214">
    <property type="entry name" value="HAD_sf"/>
</dbReference>
<dbReference type="InterPro" id="IPR006439">
    <property type="entry name" value="HAD-SF_hydro_IA"/>
</dbReference>
<reference evidence="1" key="1">
    <citation type="submission" date="2022-03" db="EMBL/GenBank/DDBJ databases">
        <title>Description of Abyssus ytuae gen. nov., sp. nov., a novel member of the family Flavobacteriaceae isolated from the sediment of Mariana Trench.</title>
        <authorList>
            <person name="Zhang J."/>
            <person name="Xu X."/>
        </authorList>
    </citation>
    <scope>NUCLEOTIDE SEQUENCE</scope>
    <source>
        <strain evidence="1">MT3330</strain>
    </source>
</reference>
<dbReference type="SFLD" id="SFLDG01129">
    <property type="entry name" value="C1.5:_HAD__Beta-PGM__Phosphata"/>
    <property type="match status" value="1"/>
</dbReference>
<dbReference type="Gene3D" id="1.10.150.240">
    <property type="entry name" value="Putative phosphatase, domain 2"/>
    <property type="match status" value="1"/>
</dbReference>
<evidence type="ECO:0000313" key="2">
    <source>
        <dbReference type="Proteomes" id="UP000831290"/>
    </source>
</evidence>
<dbReference type="KEGG" id="fbm:MQE35_01575"/>
<gene>
    <name evidence="1" type="ORF">MQE35_01575</name>
</gene>
<dbReference type="Gene3D" id="3.40.50.1000">
    <property type="entry name" value="HAD superfamily/HAD-like"/>
    <property type="match status" value="1"/>
</dbReference>
<proteinExistence type="predicted"/>
<name>A0A9E6ZWB8_9FLAO</name>
<dbReference type="Pfam" id="PF13419">
    <property type="entry name" value="HAD_2"/>
    <property type="match status" value="1"/>
</dbReference>
<dbReference type="AlphaFoldDB" id="A0A9E6ZWB8"/>
<accession>A0A9E6ZWB8</accession>
<dbReference type="SFLD" id="SFLDS00003">
    <property type="entry name" value="Haloacid_Dehalogenase"/>
    <property type="match status" value="1"/>
</dbReference>
<dbReference type="Proteomes" id="UP000831290">
    <property type="component" value="Chromosome"/>
</dbReference>
<dbReference type="InterPro" id="IPR041492">
    <property type="entry name" value="HAD_2"/>
</dbReference>
<dbReference type="NCBIfam" id="TIGR01509">
    <property type="entry name" value="HAD-SF-IA-v3"/>
    <property type="match status" value="1"/>
</dbReference>
<evidence type="ECO:0000313" key="1">
    <source>
        <dbReference type="EMBL" id="UOB18001.1"/>
    </source>
</evidence>
<dbReference type="EMBL" id="CP094358">
    <property type="protein sequence ID" value="UOB18001.1"/>
    <property type="molecule type" value="Genomic_DNA"/>
</dbReference>
<dbReference type="RefSeq" id="WP_255843884.1">
    <property type="nucleotide sequence ID" value="NZ_CP094358.1"/>
</dbReference>
<sequence length="218" mass="24385">MQNHIIFDMDGVLVDSEPVHMEILNEVLDEMEVTISLEYYHSLVGMGALLIWEKLKGDFNLPGIPEELFASHKKYFNSVIGSKELMPVSGIINLLDNLQKENYAISLGSSSPVKLINHSVNKIGIHHYFDHFVSSEHVKKGKPFPDIFLRVAELYNVSPSQFVVIEDSKNGVLAAKAAGMTCIGLRNPNSGNQDLSKADMVIDHFDELTSEILRGLYR</sequence>
<protein>
    <submittedName>
        <fullName evidence="1">HAD family phosphatase</fullName>
    </submittedName>
</protein>
<dbReference type="InterPro" id="IPR036412">
    <property type="entry name" value="HAD-like_sf"/>
</dbReference>
<organism evidence="1 2">
    <name type="scientific">Abyssalbus ytuae</name>
    <dbReference type="NCBI Taxonomy" id="2926907"/>
    <lineage>
        <taxon>Bacteria</taxon>
        <taxon>Pseudomonadati</taxon>
        <taxon>Bacteroidota</taxon>
        <taxon>Flavobacteriia</taxon>
        <taxon>Flavobacteriales</taxon>
        <taxon>Flavobacteriaceae</taxon>
        <taxon>Abyssalbus</taxon>
    </lineage>
</organism>